<feature type="domain" description="Response regulatory" evidence="17">
    <location>
        <begin position="709"/>
        <end position="824"/>
    </location>
</feature>
<evidence type="ECO:0000313" key="19">
    <source>
        <dbReference type="Proteomes" id="UP000011135"/>
    </source>
</evidence>
<dbReference type="SMART" id="SM00387">
    <property type="entry name" value="HATPase_c"/>
    <property type="match status" value="1"/>
</dbReference>
<dbReference type="Pfam" id="PF00512">
    <property type="entry name" value="HisKA"/>
    <property type="match status" value="1"/>
</dbReference>
<gene>
    <name evidence="18" type="ORF">C900_05009</name>
</gene>
<dbReference type="InterPro" id="IPR011006">
    <property type="entry name" value="CheY-like_superfamily"/>
</dbReference>
<keyword evidence="5" id="KW-0547">Nucleotide-binding</keyword>
<dbReference type="GO" id="GO:0000155">
    <property type="term" value="F:phosphorelay sensor kinase activity"/>
    <property type="evidence" value="ECO:0007669"/>
    <property type="project" value="InterPro"/>
</dbReference>
<dbReference type="OrthoDB" id="9797097at2"/>
<reference evidence="18 19" key="1">
    <citation type="submission" date="2012-12" db="EMBL/GenBank/DDBJ databases">
        <title>Genome assembly of Fulvivirga imtechensis AK7.</title>
        <authorList>
            <person name="Nupur N."/>
            <person name="Khatri I."/>
            <person name="Kumar R."/>
            <person name="Subramanian S."/>
            <person name="Pinnaka A."/>
        </authorList>
    </citation>
    <scope>NUCLEOTIDE SEQUENCE [LARGE SCALE GENOMIC DNA]</scope>
    <source>
        <strain evidence="18 19">AK7</strain>
    </source>
</reference>
<evidence type="ECO:0000256" key="5">
    <source>
        <dbReference type="ARBA" id="ARBA00022741"/>
    </source>
</evidence>
<dbReference type="SMART" id="SM00388">
    <property type="entry name" value="HisKA"/>
    <property type="match status" value="1"/>
</dbReference>
<feature type="domain" description="HTH araC/xylS-type" evidence="15">
    <location>
        <begin position="853"/>
        <end position="952"/>
    </location>
</feature>
<accession>L8JQ17</accession>
<dbReference type="InterPro" id="IPR003594">
    <property type="entry name" value="HATPase_dom"/>
</dbReference>
<feature type="coiled-coil region" evidence="14">
    <location>
        <begin position="329"/>
        <end position="396"/>
    </location>
</feature>
<keyword evidence="3 12" id="KW-0597">Phosphoprotein</keyword>
<dbReference type="PROSITE" id="PS01124">
    <property type="entry name" value="HTH_ARAC_FAMILY_2"/>
    <property type="match status" value="1"/>
</dbReference>
<dbReference type="PATRIC" id="fig|1237149.3.peg.4477"/>
<dbReference type="InterPro" id="IPR004358">
    <property type="entry name" value="Sig_transdc_His_kin-like_C"/>
</dbReference>
<dbReference type="CDD" id="cd16922">
    <property type="entry name" value="HATPase_EvgS-ArcB-TorS-like"/>
    <property type="match status" value="1"/>
</dbReference>
<dbReference type="PROSITE" id="PS00041">
    <property type="entry name" value="HTH_ARAC_FAMILY_1"/>
    <property type="match status" value="1"/>
</dbReference>
<evidence type="ECO:0000256" key="10">
    <source>
        <dbReference type="ARBA" id="ARBA00023125"/>
    </source>
</evidence>
<dbReference type="InterPro" id="IPR036890">
    <property type="entry name" value="HATPase_C_sf"/>
</dbReference>
<evidence type="ECO:0000256" key="3">
    <source>
        <dbReference type="ARBA" id="ARBA00022553"/>
    </source>
</evidence>
<dbReference type="Pfam" id="PF00072">
    <property type="entry name" value="Response_reg"/>
    <property type="match status" value="1"/>
</dbReference>
<dbReference type="RefSeq" id="WP_009582168.1">
    <property type="nucleotide sequence ID" value="NZ_AMZN01000072.1"/>
</dbReference>
<dbReference type="CDD" id="cd17574">
    <property type="entry name" value="REC_OmpR"/>
    <property type="match status" value="1"/>
</dbReference>
<evidence type="ECO:0000256" key="8">
    <source>
        <dbReference type="ARBA" id="ARBA00023012"/>
    </source>
</evidence>
<comment type="caution">
    <text evidence="18">The sequence shown here is derived from an EMBL/GenBank/DDBJ whole genome shotgun (WGS) entry which is preliminary data.</text>
</comment>
<dbReference type="Pfam" id="PF02518">
    <property type="entry name" value="HATPase_c"/>
    <property type="match status" value="1"/>
</dbReference>
<dbReference type="InterPro" id="IPR009057">
    <property type="entry name" value="Homeodomain-like_sf"/>
</dbReference>
<dbReference type="Pfam" id="PF13181">
    <property type="entry name" value="TPR_8"/>
    <property type="match status" value="1"/>
</dbReference>
<dbReference type="InterPro" id="IPR018062">
    <property type="entry name" value="HTH_AraC-typ_CS"/>
</dbReference>
<keyword evidence="11" id="KW-0804">Transcription</keyword>
<dbReference type="PROSITE" id="PS50005">
    <property type="entry name" value="TPR"/>
    <property type="match status" value="1"/>
</dbReference>
<keyword evidence="9" id="KW-0805">Transcription regulation</keyword>
<keyword evidence="7" id="KW-0067">ATP-binding</keyword>
<dbReference type="SMART" id="SM00028">
    <property type="entry name" value="TPR"/>
    <property type="match status" value="7"/>
</dbReference>
<evidence type="ECO:0000256" key="2">
    <source>
        <dbReference type="ARBA" id="ARBA00012438"/>
    </source>
</evidence>
<keyword evidence="14" id="KW-0175">Coiled coil</keyword>
<evidence type="ECO:0000256" key="14">
    <source>
        <dbReference type="SAM" id="Coils"/>
    </source>
</evidence>
<evidence type="ECO:0000256" key="4">
    <source>
        <dbReference type="ARBA" id="ARBA00022679"/>
    </source>
</evidence>
<evidence type="ECO:0000256" key="12">
    <source>
        <dbReference type="PROSITE-ProRule" id="PRU00169"/>
    </source>
</evidence>
<evidence type="ECO:0000256" key="1">
    <source>
        <dbReference type="ARBA" id="ARBA00000085"/>
    </source>
</evidence>
<dbReference type="STRING" id="1237149.C900_05009"/>
<dbReference type="SUPFAM" id="SSF55874">
    <property type="entry name" value="ATPase domain of HSP90 chaperone/DNA topoisomerase II/histidine kinase"/>
    <property type="match status" value="1"/>
</dbReference>
<name>L8JQ17_9BACT</name>
<dbReference type="SMART" id="SM00448">
    <property type="entry name" value="REC"/>
    <property type="match status" value="1"/>
</dbReference>
<dbReference type="GO" id="GO:0003700">
    <property type="term" value="F:DNA-binding transcription factor activity"/>
    <property type="evidence" value="ECO:0007669"/>
    <property type="project" value="InterPro"/>
</dbReference>
<dbReference type="InterPro" id="IPR005467">
    <property type="entry name" value="His_kinase_dom"/>
</dbReference>
<evidence type="ECO:0000256" key="11">
    <source>
        <dbReference type="ARBA" id="ARBA00023163"/>
    </source>
</evidence>
<dbReference type="Gene3D" id="3.40.50.2300">
    <property type="match status" value="1"/>
</dbReference>
<evidence type="ECO:0000259" key="15">
    <source>
        <dbReference type="PROSITE" id="PS01124"/>
    </source>
</evidence>
<dbReference type="PRINTS" id="PR00344">
    <property type="entry name" value="BCTRLSENSOR"/>
</dbReference>
<dbReference type="GO" id="GO:0005524">
    <property type="term" value="F:ATP binding"/>
    <property type="evidence" value="ECO:0007669"/>
    <property type="project" value="UniProtKB-KW"/>
</dbReference>
<dbReference type="PANTHER" id="PTHR43547">
    <property type="entry name" value="TWO-COMPONENT HISTIDINE KINASE"/>
    <property type="match status" value="1"/>
</dbReference>
<evidence type="ECO:0000256" key="7">
    <source>
        <dbReference type="ARBA" id="ARBA00022840"/>
    </source>
</evidence>
<evidence type="ECO:0000256" key="6">
    <source>
        <dbReference type="ARBA" id="ARBA00022777"/>
    </source>
</evidence>
<dbReference type="Gene3D" id="1.10.10.60">
    <property type="entry name" value="Homeodomain-like"/>
    <property type="match status" value="1"/>
</dbReference>
<dbReference type="SUPFAM" id="SSF52172">
    <property type="entry name" value="CheY-like"/>
    <property type="match status" value="1"/>
</dbReference>
<dbReference type="InterPro" id="IPR036097">
    <property type="entry name" value="HisK_dim/P_sf"/>
</dbReference>
<dbReference type="EC" id="2.7.13.3" evidence="2"/>
<sequence>MAVSKPSLYLLAFLSSLYVIIINPAYAQDQRYVDSLQAVFERTDDGSARTRILLEQAGHYFGVGEFDSCLNFYNRGLTLARKLKLNDDISEALIGLGNAWQRKGNYDKARDLHFENIKFCKENDIPDGIASSYNNIGNLSNEMGDYAMAIEYYTKSSNAYEVLGDELSAAITIANMGMIQNRLGNYHEAISYFKQANKIFTGKGHQGGINFVLNQLGVSYKNTGSLQEAMSVYRQALSNYEATGHKFEMSGLYQNIGNIYWEKQEYDSARLSYFRSLQLIESIGDSTGLGRVHNAIGQSYAIQGDHRQAKEHFLQAREIAQLVNNPLVLMNAEEQLKSAFVALGEYEQALLSFDRYISIKDSLQGVEKLRIAEEVEAKYQNEKKQKEIALLSAQNDLSSLQIAKRENERNYLMALSVVAFALGLLAYNRYKTKQRSNKKLQELNKLQSGFFANISHEFRTPLALILALLDKKMQGSDADQKDFEIMHRNARRLLQLINQLLDLSKLEAGNVRLAVRPMPVADFLKKITASFTSLAESRSIQYLVDIPQSEEKGYLDPDKIEKIVYNLLSNAFKFTSTGGTVRFECSINAKKLIISVSDDGIGISAEKLDRIFDRFYQVDSADSREFEGSGIGLALTKELAELHRGSITVASQPEQGCSFLVAIPLQGYDRMAISDDDGTPLEEDRWVTVPTAQQPSSYEDRVTDDKNSVILLAEDNTDLLKFLSESLEDHYTIIQASDGQRGYELAMEHIPDLIISDLMMPKLDGLGMCEKIKHHEKTSHIPVIMLTARADHESKLRGLETGADDYLAKPFDVKELKVKVRNTLIQRDRMREYVKGQLFFPAPKLNANDKFIKKAMEVIHVNISNTDFNVEAFNKEMGYSRMQLHRKIKAITGQSATEFIRLVRLKKAALLLQKDYDQVSQIAYETGFSSPSYFTKCFKEVYGVTPKEYAEKKVSVAG</sequence>
<keyword evidence="4" id="KW-0808">Transferase</keyword>
<dbReference type="FunFam" id="3.30.565.10:FF:000037">
    <property type="entry name" value="Hybrid sensor histidine kinase/response regulator"/>
    <property type="match status" value="1"/>
</dbReference>
<feature type="domain" description="Histidine kinase" evidence="16">
    <location>
        <begin position="453"/>
        <end position="667"/>
    </location>
</feature>
<dbReference type="Gene3D" id="3.30.565.10">
    <property type="entry name" value="Histidine kinase-like ATPase, C-terminal domain"/>
    <property type="match status" value="1"/>
</dbReference>
<keyword evidence="6" id="KW-0418">Kinase</keyword>
<keyword evidence="19" id="KW-1185">Reference proteome</keyword>
<dbReference type="AlphaFoldDB" id="L8JQ17"/>
<evidence type="ECO:0000259" key="17">
    <source>
        <dbReference type="PROSITE" id="PS50110"/>
    </source>
</evidence>
<evidence type="ECO:0000256" key="9">
    <source>
        <dbReference type="ARBA" id="ARBA00023015"/>
    </source>
</evidence>
<dbReference type="InterPro" id="IPR019734">
    <property type="entry name" value="TPR_rpt"/>
</dbReference>
<proteinExistence type="predicted"/>
<dbReference type="Gene3D" id="1.25.40.10">
    <property type="entry name" value="Tetratricopeptide repeat domain"/>
    <property type="match status" value="2"/>
</dbReference>
<dbReference type="SMART" id="SM00342">
    <property type="entry name" value="HTH_ARAC"/>
    <property type="match status" value="1"/>
</dbReference>
<dbReference type="Pfam" id="PF12833">
    <property type="entry name" value="HTH_18"/>
    <property type="match status" value="1"/>
</dbReference>
<dbReference type="InterPro" id="IPR001789">
    <property type="entry name" value="Sig_transdc_resp-reg_receiver"/>
</dbReference>
<dbReference type="InterPro" id="IPR011990">
    <property type="entry name" value="TPR-like_helical_dom_sf"/>
</dbReference>
<dbReference type="PROSITE" id="PS50110">
    <property type="entry name" value="RESPONSE_REGULATORY"/>
    <property type="match status" value="1"/>
</dbReference>
<dbReference type="SUPFAM" id="SSF46689">
    <property type="entry name" value="Homeodomain-like"/>
    <property type="match status" value="1"/>
</dbReference>
<keyword evidence="13" id="KW-0802">TPR repeat</keyword>
<feature type="modified residue" description="4-aspartylphosphate" evidence="12">
    <location>
        <position position="757"/>
    </location>
</feature>
<dbReference type="InterPro" id="IPR018060">
    <property type="entry name" value="HTH_AraC"/>
</dbReference>
<evidence type="ECO:0000256" key="13">
    <source>
        <dbReference type="PROSITE-ProRule" id="PRU00339"/>
    </source>
</evidence>
<feature type="repeat" description="TPR" evidence="13">
    <location>
        <begin position="170"/>
        <end position="203"/>
    </location>
</feature>
<dbReference type="InterPro" id="IPR003661">
    <property type="entry name" value="HisK_dim/P_dom"/>
</dbReference>
<keyword evidence="10" id="KW-0238">DNA-binding</keyword>
<dbReference type="Proteomes" id="UP000011135">
    <property type="component" value="Unassembled WGS sequence"/>
</dbReference>
<dbReference type="SUPFAM" id="SSF48452">
    <property type="entry name" value="TPR-like"/>
    <property type="match status" value="2"/>
</dbReference>
<dbReference type="GO" id="GO:0043565">
    <property type="term" value="F:sequence-specific DNA binding"/>
    <property type="evidence" value="ECO:0007669"/>
    <property type="project" value="InterPro"/>
</dbReference>
<keyword evidence="8" id="KW-0902">Two-component regulatory system</keyword>
<dbReference type="CDD" id="cd00082">
    <property type="entry name" value="HisKA"/>
    <property type="match status" value="1"/>
</dbReference>
<dbReference type="EMBL" id="AMZN01000072">
    <property type="protein sequence ID" value="ELR69477.1"/>
    <property type="molecule type" value="Genomic_DNA"/>
</dbReference>
<organism evidence="18 19">
    <name type="scientific">Fulvivirga imtechensis AK7</name>
    <dbReference type="NCBI Taxonomy" id="1237149"/>
    <lineage>
        <taxon>Bacteria</taxon>
        <taxon>Pseudomonadati</taxon>
        <taxon>Bacteroidota</taxon>
        <taxon>Cytophagia</taxon>
        <taxon>Cytophagales</taxon>
        <taxon>Fulvivirgaceae</taxon>
        <taxon>Fulvivirga</taxon>
    </lineage>
</organism>
<dbReference type="Pfam" id="PF13424">
    <property type="entry name" value="TPR_12"/>
    <property type="match status" value="2"/>
</dbReference>
<dbReference type="SUPFAM" id="SSF47384">
    <property type="entry name" value="Homodimeric domain of signal transducing histidine kinase"/>
    <property type="match status" value="1"/>
</dbReference>
<dbReference type="eggNOG" id="COG5002">
    <property type="taxonomic scope" value="Bacteria"/>
</dbReference>
<protein>
    <recommendedName>
        <fullName evidence="2">histidine kinase</fullName>
        <ecNumber evidence="2">2.7.13.3</ecNumber>
    </recommendedName>
</protein>
<evidence type="ECO:0000259" key="16">
    <source>
        <dbReference type="PROSITE" id="PS50109"/>
    </source>
</evidence>
<comment type="catalytic activity">
    <reaction evidence="1">
        <text>ATP + protein L-histidine = ADP + protein N-phospho-L-histidine.</text>
        <dbReference type="EC" id="2.7.13.3"/>
    </reaction>
</comment>
<evidence type="ECO:0000313" key="18">
    <source>
        <dbReference type="EMBL" id="ELR69477.1"/>
    </source>
</evidence>
<dbReference type="eggNOG" id="COG0745">
    <property type="taxonomic scope" value="Bacteria"/>
</dbReference>
<dbReference type="Gene3D" id="1.10.287.130">
    <property type="match status" value="1"/>
</dbReference>
<dbReference type="PROSITE" id="PS50109">
    <property type="entry name" value="HIS_KIN"/>
    <property type="match status" value="1"/>
</dbReference>
<dbReference type="PANTHER" id="PTHR43547:SF2">
    <property type="entry name" value="HYBRID SIGNAL TRANSDUCTION HISTIDINE KINASE C"/>
    <property type="match status" value="1"/>
</dbReference>